<evidence type="ECO:0000313" key="1">
    <source>
        <dbReference type="EMBL" id="PIM52576.1"/>
    </source>
</evidence>
<dbReference type="OrthoDB" id="10010200at2"/>
<gene>
    <name evidence="1" type="ORF">CS062_14070</name>
</gene>
<reference evidence="1 2" key="1">
    <citation type="submission" date="2017-11" db="EMBL/GenBank/DDBJ databases">
        <title>Draft genome sequence of Mitsuaria sp. HWN-4.</title>
        <authorList>
            <person name="Gundlapally S.R."/>
        </authorList>
    </citation>
    <scope>NUCLEOTIDE SEQUENCE [LARGE SCALE GENOMIC DNA]</scope>
    <source>
        <strain evidence="1 2">HWN-4</strain>
    </source>
</reference>
<dbReference type="EMBL" id="PEOG01000035">
    <property type="protein sequence ID" value="PIM52576.1"/>
    <property type="molecule type" value="Genomic_DNA"/>
</dbReference>
<keyword evidence="2" id="KW-1185">Reference proteome</keyword>
<accession>A0A2G9C832</accession>
<dbReference type="Proteomes" id="UP000231501">
    <property type="component" value="Unassembled WGS sequence"/>
</dbReference>
<dbReference type="RefSeq" id="WP_099862254.1">
    <property type="nucleotide sequence ID" value="NZ_PEOG01000035.1"/>
</dbReference>
<proteinExistence type="predicted"/>
<evidence type="ECO:0000313" key="2">
    <source>
        <dbReference type="Proteomes" id="UP000231501"/>
    </source>
</evidence>
<name>A0A2G9C832_9BURK</name>
<protein>
    <submittedName>
        <fullName evidence="1">Uncharacterized protein</fullName>
    </submittedName>
</protein>
<organism evidence="1 2">
    <name type="scientific">Roseateles chitinivorans</name>
    <dbReference type="NCBI Taxonomy" id="2917965"/>
    <lineage>
        <taxon>Bacteria</taxon>
        <taxon>Pseudomonadati</taxon>
        <taxon>Pseudomonadota</taxon>
        <taxon>Betaproteobacteria</taxon>
        <taxon>Burkholderiales</taxon>
        <taxon>Sphaerotilaceae</taxon>
        <taxon>Roseateles</taxon>
    </lineage>
</organism>
<dbReference type="AlphaFoldDB" id="A0A2G9C832"/>
<comment type="caution">
    <text evidence="1">The sequence shown here is derived from an EMBL/GenBank/DDBJ whole genome shotgun (WGS) entry which is preliminary data.</text>
</comment>
<sequence>MASERIEIVECIERVERVERIQRVMRVAPGTARDRSPAVAEVIDIEPRVSAGPGAPRGLVLNGVWVPLAR</sequence>